<dbReference type="InterPro" id="IPR013751">
    <property type="entry name" value="ACP_syn_III_N"/>
</dbReference>
<keyword evidence="3 10" id="KW-0444">Lipid biosynthesis</keyword>
<evidence type="ECO:0000259" key="11">
    <source>
        <dbReference type="Pfam" id="PF08541"/>
    </source>
</evidence>
<dbReference type="Proteomes" id="UP000427769">
    <property type="component" value="Chromosome"/>
</dbReference>
<dbReference type="AlphaFoldDB" id="A0A5K7YYA1"/>
<proteinExistence type="inferred from homology"/>
<feature type="active site" evidence="10">
    <location>
        <position position="262"/>
    </location>
</feature>
<evidence type="ECO:0000256" key="9">
    <source>
        <dbReference type="ARBA" id="ARBA00023315"/>
    </source>
</evidence>
<evidence type="ECO:0000313" key="14">
    <source>
        <dbReference type="Proteomes" id="UP000427769"/>
    </source>
</evidence>
<feature type="domain" description="Beta-ketoacyl-[acyl-carrier-protein] synthase III C-terminal" evidence="11">
    <location>
        <begin position="246"/>
        <end position="334"/>
    </location>
</feature>
<dbReference type="Gene3D" id="3.40.47.10">
    <property type="match status" value="1"/>
</dbReference>
<dbReference type="NCBIfam" id="TIGR00747">
    <property type="entry name" value="fabH"/>
    <property type="match status" value="1"/>
</dbReference>
<keyword evidence="5 10" id="KW-0276">Fatty acid metabolism</keyword>
<evidence type="ECO:0000256" key="4">
    <source>
        <dbReference type="ARBA" id="ARBA00022679"/>
    </source>
</evidence>
<name>A0A5K7YYA1_9BACT</name>
<evidence type="ECO:0000256" key="6">
    <source>
        <dbReference type="ARBA" id="ARBA00023098"/>
    </source>
</evidence>
<comment type="function">
    <text evidence="10">Catalyzes the condensation reaction of fatty acid synthesis by the addition to an acyl acceptor of two carbons from malonyl-ACP. Catalyzes the first condensation reaction which initiates fatty acid synthesis and may therefore play a role in governing the total rate of fatty acid production. Possesses both acetoacetyl-ACP synthase and acetyl transacylase activities. Its substrate specificity determines the biosynthesis of branched-chain and/or straight-chain of fatty acids.</text>
</comment>
<dbReference type="UniPathway" id="UPA00094"/>
<dbReference type="SUPFAM" id="SSF53901">
    <property type="entry name" value="Thiolase-like"/>
    <property type="match status" value="1"/>
</dbReference>
<feature type="active site" evidence="10">
    <location>
        <position position="115"/>
    </location>
</feature>
<comment type="subcellular location">
    <subcellularLocation>
        <location evidence="10">Cytoplasm</location>
    </subcellularLocation>
</comment>
<comment type="pathway">
    <text evidence="10">Lipid metabolism; fatty acid biosynthesis.</text>
</comment>
<comment type="domain">
    <text evidence="10">The last Arg residue of the ACP-binding site is essential for the weak association between ACP/AcpP and FabH.</text>
</comment>
<dbReference type="InterPro" id="IPR004655">
    <property type="entry name" value="FabH"/>
</dbReference>
<dbReference type="GO" id="GO:0006633">
    <property type="term" value="P:fatty acid biosynthetic process"/>
    <property type="evidence" value="ECO:0007669"/>
    <property type="project" value="UniProtKB-UniRule"/>
</dbReference>
<reference evidence="13 14" key="1">
    <citation type="submission" date="2019-11" db="EMBL/GenBank/DDBJ databases">
        <title>Comparative genomics of hydrocarbon-degrading Desulfosarcina strains.</title>
        <authorList>
            <person name="Watanabe M."/>
            <person name="Kojima H."/>
            <person name="Fukui M."/>
        </authorList>
    </citation>
    <scope>NUCLEOTIDE SEQUENCE [LARGE SCALE GENOMIC DNA]</scope>
    <source>
        <strain evidence="13 14">PP31</strain>
    </source>
</reference>
<evidence type="ECO:0000256" key="7">
    <source>
        <dbReference type="ARBA" id="ARBA00023160"/>
    </source>
</evidence>
<dbReference type="Pfam" id="PF08545">
    <property type="entry name" value="ACP_syn_III"/>
    <property type="match status" value="1"/>
</dbReference>
<dbReference type="EC" id="2.3.1.180" evidence="10"/>
<protein>
    <recommendedName>
        <fullName evidence="10">Beta-ketoacyl-[acyl-carrier-protein] synthase III</fullName>
        <shortName evidence="10">Beta-ketoacyl-ACP synthase III</shortName>
        <shortName evidence="10">KAS III</shortName>
        <ecNumber evidence="10">2.3.1.180</ecNumber>
    </recommendedName>
    <alternativeName>
        <fullName evidence="10">3-oxoacyl-[acyl-carrier-protein] synthase 3</fullName>
    </alternativeName>
    <alternativeName>
        <fullName evidence="10">3-oxoacyl-[acyl-carrier-protein] synthase III</fullName>
    </alternativeName>
</protein>
<keyword evidence="14" id="KW-1185">Reference proteome</keyword>
<dbReference type="Pfam" id="PF08541">
    <property type="entry name" value="ACP_syn_III_C"/>
    <property type="match status" value="1"/>
</dbReference>
<dbReference type="NCBIfam" id="NF006829">
    <property type="entry name" value="PRK09352.1"/>
    <property type="match status" value="1"/>
</dbReference>
<comment type="subunit">
    <text evidence="10">Homodimer.</text>
</comment>
<dbReference type="GO" id="GO:0044550">
    <property type="term" value="P:secondary metabolite biosynthetic process"/>
    <property type="evidence" value="ECO:0007669"/>
    <property type="project" value="TreeGrafter"/>
</dbReference>
<dbReference type="KEGG" id="dwd:DSCW_10150"/>
<keyword evidence="2 10" id="KW-0963">Cytoplasm</keyword>
<dbReference type="GO" id="GO:0004315">
    <property type="term" value="F:3-oxoacyl-[acyl-carrier-protein] synthase activity"/>
    <property type="evidence" value="ECO:0007669"/>
    <property type="project" value="InterPro"/>
</dbReference>
<organism evidence="13 14">
    <name type="scientific">Desulfosarcina widdelii</name>
    <dbReference type="NCBI Taxonomy" id="947919"/>
    <lineage>
        <taxon>Bacteria</taxon>
        <taxon>Pseudomonadati</taxon>
        <taxon>Thermodesulfobacteriota</taxon>
        <taxon>Desulfobacteria</taxon>
        <taxon>Desulfobacterales</taxon>
        <taxon>Desulfosarcinaceae</taxon>
        <taxon>Desulfosarcina</taxon>
    </lineage>
</organism>
<evidence type="ECO:0000256" key="1">
    <source>
        <dbReference type="ARBA" id="ARBA00008642"/>
    </source>
</evidence>
<dbReference type="GO" id="GO:0033818">
    <property type="term" value="F:beta-ketoacyl-acyl-carrier-protein synthase III activity"/>
    <property type="evidence" value="ECO:0007669"/>
    <property type="project" value="UniProtKB-UniRule"/>
</dbReference>
<feature type="active site" evidence="10">
    <location>
        <position position="292"/>
    </location>
</feature>
<evidence type="ECO:0000256" key="3">
    <source>
        <dbReference type="ARBA" id="ARBA00022516"/>
    </source>
</evidence>
<sequence>MKKTIIKGTGRYLPSRLVTNEDLSRWMDTSNEWIIQRTGIEQRYWIPEEGGVGVSDLGLEASKIAMSRAGWEPGDIDLIIFATLSPDLFFPGSGCLLAHKLGLTTTPALDIRQQCTGFLYGMATADAYIRSSLAKRILLVGAEVHSTGLDISTQGRDVTVIFGDGAAAVCLEHVETDDKKAGVLASCLHADGSLAESLMVYAPASRENPRIDEKMLEERKHFPTMDGRNIFKHAVRRLPEVAGEALKKAGVPLESVDLFIPHQANLRINQAFAKSLDLPESKVYNNIQRYGNTTAASIPLALDEAIEKGLVGSGSTVMFLGLGAGVTWGSVLYRFAD</sequence>
<dbReference type="InterPro" id="IPR013747">
    <property type="entry name" value="ACP_syn_III_C"/>
</dbReference>
<dbReference type="OrthoDB" id="9815506at2"/>
<comment type="catalytic activity">
    <reaction evidence="10">
        <text>malonyl-[ACP] + acetyl-CoA + H(+) = 3-oxobutanoyl-[ACP] + CO2 + CoA</text>
        <dbReference type="Rhea" id="RHEA:12080"/>
        <dbReference type="Rhea" id="RHEA-COMP:9623"/>
        <dbReference type="Rhea" id="RHEA-COMP:9625"/>
        <dbReference type="ChEBI" id="CHEBI:15378"/>
        <dbReference type="ChEBI" id="CHEBI:16526"/>
        <dbReference type="ChEBI" id="CHEBI:57287"/>
        <dbReference type="ChEBI" id="CHEBI:57288"/>
        <dbReference type="ChEBI" id="CHEBI:78449"/>
        <dbReference type="ChEBI" id="CHEBI:78450"/>
        <dbReference type="EC" id="2.3.1.180"/>
    </reaction>
</comment>
<keyword evidence="4 10" id="KW-0808">Transferase</keyword>
<evidence type="ECO:0000256" key="5">
    <source>
        <dbReference type="ARBA" id="ARBA00022832"/>
    </source>
</evidence>
<dbReference type="InterPro" id="IPR016039">
    <property type="entry name" value="Thiolase-like"/>
</dbReference>
<dbReference type="EMBL" id="AP021875">
    <property type="protein sequence ID" value="BBO73598.1"/>
    <property type="molecule type" value="Genomic_DNA"/>
</dbReference>
<evidence type="ECO:0000259" key="12">
    <source>
        <dbReference type="Pfam" id="PF08545"/>
    </source>
</evidence>
<dbReference type="HAMAP" id="MF_01815">
    <property type="entry name" value="FabH"/>
    <property type="match status" value="1"/>
</dbReference>
<evidence type="ECO:0000256" key="10">
    <source>
        <dbReference type="HAMAP-Rule" id="MF_01815"/>
    </source>
</evidence>
<dbReference type="PANTHER" id="PTHR34069">
    <property type="entry name" value="3-OXOACYL-[ACYL-CARRIER-PROTEIN] SYNTHASE 3"/>
    <property type="match status" value="1"/>
</dbReference>
<keyword evidence="8 10" id="KW-0511">Multifunctional enzyme</keyword>
<keyword evidence="9 10" id="KW-0012">Acyltransferase</keyword>
<evidence type="ECO:0000256" key="8">
    <source>
        <dbReference type="ARBA" id="ARBA00023268"/>
    </source>
</evidence>
<feature type="domain" description="Beta-ketoacyl-[acyl-carrier-protein] synthase III N-terminal" evidence="12">
    <location>
        <begin position="109"/>
        <end position="192"/>
    </location>
</feature>
<dbReference type="GO" id="GO:0005737">
    <property type="term" value="C:cytoplasm"/>
    <property type="evidence" value="ECO:0007669"/>
    <property type="project" value="UniProtKB-SubCell"/>
</dbReference>
<keyword evidence="7 10" id="KW-0275">Fatty acid biosynthesis</keyword>
<evidence type="ECO:0000256" key="2">
    <source>
        <dbReference type="ARBA" id="ARBA00022490"/>
    </source>
</evidence>
<accession>A0A5K7YYA1</accession>
<comment type="similarity">
    <text evidence="1 10">Belongs to the thiolase-like superfamily. FabH family.</text>
</comment>
<dbReference type="CDD" id="cd00830">
    <property type="entry name" value="KAS_III"/>
    <property type="match status" value="1"/>
</dbReference>
<feature type="region of interest" description="ACP-binding" evidence="10">
    <location>
        <begin position="263"/>
        <end position="267"/>
    </location>
</feature>
<evidence type="ECO:0000313" key="13">
    <source>
        <dbReference type="EMBL" id="BBO73598.1"/>
    </source>
</evidence>
<gene>
    <name evidence="13" type="primary">fabH2</name>
    <name evidence="10" type="synonym">fabH</name>
    <name evidence="13" type="ORF">DSCW_10150</name>
</gene>
<dbReference type="PANTHER" id="PTHR34069:SF2">
    <property type="entry name" value="BETA-KETOACYL-[ACYL-CARRIER-PROTEIN] SYNTHASE III"/>
    <property type="match status" value="1"/>
</dbReference>
<keyword evidence="6 10" id="KW-0443">Lipid metabolism</keyword>
<dbReference type="RefSeq" id="WP_155302691.1">
    <property type="nucleotide sequence ID" value="NZ_AP021875.1"/>
</dbReference>